<dbReference type="Pfam" id="PF12728">
    <property type="entry name" value="HTH_17"/>
    <property type="match status" value="1"/>
</dbReference>
<dbReference type="AlphaFoldDB" id="F5YH62"/>
<dbReference type="InterPro" id="IPR024370">
    <property type="entry name" value="PBP_domain"/>
</dbReference>
<dbReference type="NCBIfam" id="TIGR01764">
    <property type="entry name" value="excise"/>
    <property type="match status" value="1"/>
</dbReference>
<dbReference type="STRING" id="545694.TREPR_1143"/>
<dbReference type="InterPro" id="IPR010093">
    <property type="entry name" value="SinI_DNA-bd"/>
</dbReference>
<dbReference type="Pfam" id="PF12727">
    <property type="entry name" value="PBP_like"/>
    <property type="match status" value="1"/>
</dbReference>
<dbReference type="GO" id="GO:0003677">
    <property type="term" value="F:DNA binding"/>
    <property type="evidence" value="ECO:0007669"/>
    <property type="project" value="InterPro"/>
</dbReference>
<proteinExistence type="predicted"/>
<feature type="region of interest" description="Disordered" evidence="1">
    <location>
        <begin position="58"/>
        <end position="100"/>
    </location>
</feature>
<evidence type="ECO:0000256" key="1">
    <source>
        <dbReference type="SAM" id="MobiDB-lite"/>
    </source>
</evidence>
<keyword evidence="5" id="KW-1185">Reference proteome</keyword>
<evidence type="ECO:0000259" key="2">
    <source>
        <dbReference type="Pfam" id="PF12727"/>
    </source>
</evidence>
<dbReference type="Gene3D" id="3.40.190.10">
    <property type="entry name" value="Periplasmic binding protein-like II"/>
    <property type="match status" value="1"/>
</dbReference>
<feature type="domain" description="PBP" evidence="2">
    <location>
        <begin position="123"/>
        <end position="302"/>
    </location>
</feature>
<dbReference type="PANTHER" id="PTHR38431">
    <property type="entry name" value="BLL2305 PROTEIN"/>
    <property type="match status" value="1"/>
</dbReference>
<sequence>MESTLLTAEDVAKQLRIKKYTVYELIKRGELPSSKVGKQVRISQTDIDRYLELSKTGPQYSELRSPDPGRREFAEQPGPGAGLSRQAPGGEGESGESRPSAASVIISGQDICLDLLVARLAGEGIPILRSFVGCYNGLYSLYHGRVTMSASHLWDGETDTYNYPFIRRLLPGLPVGVFRLLGRMEGLYVRKGNPQNIRDWKDFSRPGLTMVNRERGSGARILLDQKLALLGINAAKIQGYTRESSSHLACASTVAKGGAEVGYGCERGIDRVAGVEFIPLQMEWYDFVFRLEDRHNPAIRIVSAYIASDEFKKDLELMGGYDISQTGHYEEFSV</sequence>
<accession>F5YH62</accession>
<feature type="compositionally biased region" description="Basic and acidic residues" evidence="1">
    <location>
        <begin position="64"/>
        <end position="74"/>
    </location>
</feature>
<dbReference type="RefSeq" id="WP_015708929.1">
    <property type="nucleotide sequence ID" value="NC_015578.1"/>
</dbReference>
<dbReference type="PANTHER" id="PTHR38431:SF1">
    <property type="entry name" value="BLL2305 PROTEIN"/>
    <property type="match status" value="1"/>
</dbReference>
<dbReference type="eggNOG" id="COG1910">
    <property type="taxonomic scope" value="Bacteria"/>
</dbReference>
<dbReference type="InterPro" id="IPR041657">
    <property type="entry name" value="HTH_17"/>
</dbReference>
<evidence type="ECO:0000313" key="5">
    <source>
        <dbReference type="Proteomes" id="UP000009223"/>
    </source>
</evidence>
<dbReference type="HOGENOM" id="CLU_053344_0_0_12"/>
<dbReference type="SUPFAM" id="SSF53850">
    <property type="entry name" value="Periplasmic binding protein-like II"/>
    <property type="match status" value="1"/>
</dbReference>
<protein>
    <submittedName>
        <fullName evidence="4">Molybdate-binding protein</fullName>
    </submittedName>
</protein>
<dbReference type="KEGG" id="tpi:TREPR_1143"/>
<evidence type="ECO:0000313" key="4">
    <source>
        <dbReference type="EMBL" id="AEF85489.1"/>
    </source>
</evidence>
<dbReference type="EMBL" id="CP001843">
    <property type="protein sequence ID" value="AEF85489.1"/>
    <property type="molecule type" value="Genomic_DNA"/>
</dbReference>
<gene>
    <name evidence="4" type="ordered locus">TREPR_1143</name>
</gene>
<name>F5YH62_TREPZ</name>
<organism evidence="4 5">
    <name type="scientific">Treponema primitia (strain ATCC BAA-887 / DSM 12427 / ZAS-2)</name>
    <dbReference type="NCBI Taxonomy" id="545694"/>
    <lineage>
        <taxon>Bacteria</taxon>
        <taxon>Pseudomonadati</taxon>
        <taxon>Spirochaetota</taxon>
        <taxon>Spirochaetia</taxon>
        <taxon>Spirochaetales</taxon>
        <taxon>Treponemataceae</taxon>
        <taxon>Treponema</taxon>
    </lineage>
</organism>
<reference evidence="4 5" key="2">
    <citation type="journal article" date="2011" name="ISME J.">
        <title>RNA-seq reveals cooperative metabolic interactions between two termite-gut spirochete species in co-culture.</title>
        <authorList>
            <person name="Rosenthal A.Z."/>
            <person name="Matson E.G."/>
            <person name="Eldar A."/>
            <person name="Leadbetter J.R."/>
        </authorList>
    </citation>
    <scope>NUCLEOTIDE SEQUENCE [LARGE SCALE GENOMIC DNA]</scope>
    <source>
        <strain evidence="5">ATCC BAA-887 / DSM 12427 / ZAS-2</strain>
    </source>
</reference>
<feature type="domain" description="Helix-turn-helix" evidence="3">
    <location>
        <begin position="5"/>
        <end position="52"/>
    </location>
</feature>
<dbReference type="OrthoDB" id="9804758at2"/>
<evidence type="ECO:0000259" key="3">
    <source>
        <dbReference type="Pfam" id="PF12728"/>
    </source>
</evidence>
<dbReference type="Proteomes" id="UP000009223">
    <property type="component" value="Chromosome"/>
</dbReference>
<reference evidence="5" key="1">
    <citation type="submission" date="2009-12" db="EMBL/GenBank/DDBJ databases">
        <title>Complete sequence of Treponema primitia strain ZAS-2.</title>
        <authorList>
            <person name="Tetu S.G."/>
            <person name="Matson E."/>
            <person name="Ren Q."/>
            <person name="Seshadri R."/>
            <person name="Elbourne L."/>
            <person name="Hassan K.A."/>
            <person name="Durkin A."/>
            <person name="Radune D."/>
            <person name="Mohamoud Y."/>
            <person name="Shay R."/>
            <person name="Jin S."/>
            <person name="Zhang X."/>
            <person name="Lucey K."/>
            <person name="Ballor N.R."/>
            <person name="Ottesen E."/>
            <person name="Rosenthal R."/>
            <person name="Allen A."/>
            <person name="Leadbetter J.R."/>
            <person name="Paulsen I.T."/>
        </authorList>
    </citation>
    <scope>NUCLEOTIDE SEQUENCE [LARGE SCALE GENOMIC DNA]</scope>
    <source>
        <strain evidence="5">ATCC BAA-887 / DSM 12427 / ZAS-2</strain>
    </source>
</reference>